<gene>
    <name evidence="19 20" type="primary">cobS</name>
    <name evidence="20" type="ORF">GCM10011608_58070</name>
</gene>
<feature type="transmembrane region" description="Helical" evidence="19">
    <location>
        <begin position="173"/>
        <end position="200"/>
    </location>
</feature>
<evidence type="ECO:0000256" key="11">
    <source>
        <dbReference type="ARBA" id="ARBA00022842"/>
    </source>
</evidence>
<dbReference type="Proteomes" id="UP000608890">
    <property type="component" value="Unassembled WGS sequence"/>
</dbReference>
<comment type="pathway">
    <text evidence="3 19">Cofactor biosynthesis; adenosylcobalamin biosynthesis; adenosylcobalamin from cob(II)yrinate a,c-diamide: step 7/7.</text>
</comment>
<dbReference type="PANTHER" id="PTHR34148:SF1">
    <property type="entry name" value="ADENOSYLCOBINAMIDE-GDP RIBAZOLETRANSFERASE"/>
    <property type="match status" value="1"/>
</dbReference>
<evidence type="ECO:0000313" key="20">
    <source>
        <dbReference type="EMBL" id="GGM65097.1"/>
    </source>
</evidence>
<comment type="cofactor">
    <cofactor evidence="1 19">
        <name>Mg(2+)</name>
        <dbReference type="ChEBI" id="CHEBI:18420"/>
    </cofactor>
</comment>
<dbReference type="EMBL" id="BMNB01000045">
    <property type="protein sequence ID" value="GGM65097.1"/>
    <property type="molecule type" value="Genomic_DNA"/>
</dbReference>
<evidence type="ECO:0000256" key="2">
    <source>
        <dbReference type="ARBA" id="ARBA00004651"/>
    </source>
</evidence>
<dbReference type="AlphaFoldDB" id="A0A917U7X8"/>
<comment type="subcellular location">
    <subcellularLocation>
        <location evidence="2 19">Cell membrane</location>
        <topology evidence="2 19">Multi-pass membrane protein</topology>
    </subcellularLocation>
</comment>
<evidence type="ECO:0000256" key="12">
    <source>
        <dbReference type="ARBA" id="ARBA00022989"/>
    </source>
</evidence>
<comment type="caution">
    <text evidence="20">The sequence shown here is derived from an EMBL/GenBank/DDBJ whole genome shotgun (WGS) entry which is preliminary data.</text>
</comment>
<evidence type="ECO:0000256" key="9">
    <source>
        <dbReference type="ARBA" id="ARBA00022679"/>
    </source>
</evidence>
<evidence type="ECO:0000256" key="17">
    <source>
        <dbReference type="ARBA" id="ARBA00048623"/>
    </source>
</evidence>
<feature type="transmembrane region" description="Helical" evidence="19">
    <location>
        <begin position="115"/>
        <end position="135"/>
    </location>
</feature>
<reference evidence="20" key="1">
    <citation type="journal article" date="2014" name="Int. J. Syst. Evol. Microbiol.">
        <title>Complete genome sequence of Corynebacterium casei LMG S-19264T (=DSM 44701T), isolated from a smear-ripened cheese.</title>
        <authorList>
            <consortium name="US DOE Joint Genome Institute (JGI-PGF)"/>
            <person name="Walter F."/>
            <person name="Albersmeier A."/>
            <person name="Kalinowski J."/>
            <person name="Ruckert C."/>
        </authorList>
    </citation>
    <scope>NUCLEOTIDE SEQUENCE</scope>
    <source>
        <strain evidence="20">CGMCC 4.7312</strain>
    </source>
</reference>
<keyword evidence="7 19" id="KW-1003">Cell membrane</keyword>
<evidence type="ECO:0000256" key="7">
    <source>
        <dbReference type="ARBA" id="ARBA00022475"/>
    </source>
</evidence>
<dbReference type="GO" id="GO:0008818">
    <property type="term" value="F:cobalamin 5'-phosphate synthase activity"/>
    <property type="evidence" value="ECO:0007669"/>
    <property type="project" value="UniProtKB-UniRule"/>
</dbReference>
<comment type="catalytic activity">
    <reaction evidence="18 19">
        <text>alpha-ribazole 5'-phosphate + adenosylcob(III)inamide-GDP = adenosylcob(III)alamin 5'-phosphate + GMP + H(+)</text>
        <dbReference type="Rhea" id="RHEA:23560"/>
        <dbReference type="ChEBI" id="CHEBI:15378"/>
        <dbReference type="ChEBI" id="CHEBI:57918"/>
        <dbReference type="ChEBI" id="CHEBI:58115"/>
        <dbReference type="ChEBI" id="CHEBI:60487"/>
        <dbReference type="ChEBI" id="CHEBI:60493"/>
        <dbReference type="EC" id="2.7.8.26"/>
    </reaction>
</comment>
<evidence type="ECO:0000256" key="8">
    <source>
        <dbReference type="ARBA" id="ARBA00022573"/>
    </source>
</evidence>
<comment type="function">
    <text evidence="14 19">Joins adenosylcobinamide-GDP and alpha-ribazole to generate adenosylcobalamin (Ado-cobalamin). Also synthesizes adenosylcobalamin 5'-phosphate from adenosylcobinamide-GDP and alpha-ribazole 5'-phosphate.</text>
</comment>
<evidence type="ECO:0000256" key="16">
    <source>
        <dbReference type="ARBA" id="ARBA00032853"/>
    </source>
</evidence>
<evidence type="ECO:0000256" key="3">
    <source>
        <dbReference type="ARBA" id="ARBA00004663"/>
    </source>
</evidence>
<feature type="transmembrane region" description="Helical" evidence="19">
    <location>
        <begin position="206"/>
        <end position="223"/>
    </location>
</feature>
<dbReference type="RefSeq" id="WP_189050064.1">
    <property type="nucleotide sequence ID" value="NZ_BMNB01000045.1"/>
</dbReference>
<keyword evidence="8 19" id="KW-0169">Cobalamin biosynthesis</keyword>
<keyword evidence="9 19" id="KW-0808">Transferase</keyword>
<keyword evidence="21" id="KW-1185">Reference proteome</keyword>
<evidence type="ECO:0000256" key="4">
    <source>
        <dbReference type="ARBA" id="ARBA00010561"/>
    </source>
</evidence>
<name>A0A917U7X8_9ACTN</name>
<dbReference type="HAMAP" id="MF_00719">
    <property type="entry name" value="CobS"/>
    <property type="match status" value="1"/>
</dbReference>
<feature type="transmembrane region" description="Helical" evidence="19">
    <location>
        <begin position="35"/>
        <end position="58"/>
    </location>
</feature>
<organism evidence="20 21">
    <name type="scientific">Micromonospora sonchi</name>
    <dbReference type="NCBI Taxonomy" id="1763543"/>
    <lineage>
        <taxon>Bacteria</taxon>
        <taxon>Bacillati</taxon>
        <taxon>Actinomycetota</taxon>
        <taxon>Actinomycetes</taxon>
        <taxon>Micromonosporales</taxon>
        <taxon>Micromonosporaceae</taxon>
        <taxon>Micromonospora</taxon>
    </lineage>
</organism>
<keyword evidence="10 19" id="KW-0812">Transmembrane</keyword>
<protein>
    <recommendedName>
        <fullName evidence="6 19">Adenosylcobinamide-GDP ribazoletransferase</fullName>
        <ecNumber evidence="5 19">2.7.8.26</ecNumber>
    </recommendedName>
    <alternativeName>
        <fullName evidence="16 19">Cobalamin synthase</fullName>
    </alternativeName>
    <alternativeName>
        <fullName evidence="15 19">Cobalamin-5'-phosphate synthase</fullName>
    </alternativeName>
</protein>
<evidence type="ECO:0000256" key="19">
    <source>
        <dbReference type="HAMAP-Rule" id="MF_00719"/>
    </source>
</evidence>
<comment type="catalytic activity">
    <reaction evidence="17 19">
        <text>alpha-ribazole + adenosylcob(III)inamide-GDP = adenosylcob(III)alamin + GMP + H(+)</text>
        <dbReference type="Rhea" id="RHEA:16049"/>
        <dbReference type="ChEBI" id="CHEBI:10329"/>
        <dbReference type="ChEBI" id="CHEBI:15378"/>
        <dbReference type="ChEBI" id="CHEBI:18408"/>
        <dbReference type="ChEBI" id="CHEBI:58115"/>
        <dbReference type="ChEBI" id="CHEBI:60487"/>
        <dbReference type="EC" id="2.7.8.26"/>
    </reaction>
</comment>
<dbReference type="GO" id="GO:0009236">
    <property type="term" value="P:cobalamin biosynthetic process"/>
    <property type="evidence" value="ECO:0007669"/>
    <property type="project" value="UniProtKB-UniRule"/>
</dbReference>
<dbReference type="EC" id="2.7.8.26" evidence="5 19"/>
<dbReference type="InterPro" id="IPR003805">
    <property type="entry name" value="CobS"/>
</dbReference>
<evidence type="ECO:0000256" key="15">
    <source>
        <dbReference type="ARBA" id="ARBA00032605"/>
    </source>
</evidence>
<keyword evidence="11 19" id="KW-0460">Magnesium</keyword>
<dbReference type="GO" id="GO:0051073">
    <property type="term" value="F:adenosylcobinamide-GDP ribazoletransferase activity"/>
    <property type="evidence" value="ECO:0007669"/>
    <property type="project" value="UniProtKB-UniRule"/>
</dbReference>
<keyword evidence="13 19" id="KW-0472">Membrane</keyword>
<evidence type="ECO:0000256" key="5">
    <source>
        <dbReference type="ARBA" id="ARBA00013200"/>
    </source>
</evidence>
<evidence type="ECO:0000256" key="6">
    <source>
        <dbReference type="ARBA" id="ARBA00015850"/>
    </source>
</evidence>
<proteinExistence type="inferred from homology"/>
<sequence length="257" mass="25380">MPAESRLGAGARLALTTFTVAPVRAGRIDRATAGAAMAFAPAVGALLGLPLAGVLLLFDTLTTPLVAAGITVAVGALLTRGLHLDGLADTVDALGSYRRGPAALEIMKRPDVGPFGVVALVLVLLVQAAALAELADRSRPAALAAVVTATAAGRLGVTLACRRGVPPARPEGLGALVAGTVGPVALATGAVAVVLLAVAAVPGRPWQGPLAVLVALAVAAGLLRHAVRRLGGITGDVLGAIVEVVTTLVYLGLLLSD</sequence>
<comment type="similarity">
    <text evidence="4 19">Belongs to the CobS family.</text>
</comment>
<accession>A0A917U7X8</accession>
<evidence type="ECO:0000256" key="10">
    <source>
        <dbReference type="ARBA" id="ARBA00022692"/>
    </source>
</evidence>
<evidence type="ECO:0000256" key="13">
    <source>
        <dbReference type="ARBA" id="ARBA00023136"/>
    </source>
</evidence>
<dbReference type="Pfam" id="PF02654">
    <property type="entry name" value="CobS"/>
    <property type="match status" value="1"/>
</dbReference>
<evidence type="ECO:0000256" key="14">
    <source>
        <dbReference type="ARBA" id="ARBA00025228"/>
    </source>
</evidence>
<reference evidence="20" key="2">
    <citation type="submission" date="2020-09" db="EMBL/GenBank/DDBJ databases">
        <authorList>
            <person name="Sun Q."/>
            <person name="Zhou Y."/>
        </authorList>
    </citation>
    <scope>NUCLEOTIDE SEQUENCE</scope>
    <source>
        <strain evidence="20">CGMCC 4.7312</strain>
    </source>
</reference>
<evidence type="ECO:0000256" key="18">
    <source>
        <dbReference type="ARBA" id="ARBA00049504"/>
    </source>
</evidence>
<evidence type="ECO:0000256" key="1">
    <source>
        <dbReference type="ARBA" id="ARBA00001946"/>
    </source>
</evidence>
<keyword evidence="12 19" id="KW-1133">Transmembrane helix</keyword>
<dbReference type="GO" id="GO:0005886">
    <property type="term" value="C:plasma membrane"/>
    <property type="evidence" value="ECO:0007669"/>
    <property type="project" value="UniProtKB-SubCell"/>
</dbReference>
<evidence type="ECO:0000313" key="21">
    <source>
        <dbReference type="Proteomes" id="UP000608890"/>
    </source>
</evidence>
<dbReference type="PANTHER" id="PTHR34148">
    <property type="entry name" value="ADENOSYLCOBINAMIDE-GDP RIBAZOLETRANSFERASE"/>
    <property type="match status" value="1"/>
</dbReference>
<feature type="transmembrane region" description="Helical" evidence="19">
    <location>
        <begin position="141"/>
        <end position="161"/>
    </location>
</feature>
<feature type="transmembrane region" description="Helical" evidence="19">
    <location>
        <begin position="235"/>
        <end position="255"/>
    </location>
</feature>